<feature type="non-terminal residue" evidence="1">
    <location>
        <position position="80"/>
    </location>
</feature>
<evidence type="ECO:0000313" key="1">
    <source>
        <dbReference type="EMBL" id="KAK3575863.1"/>
    </source>
</evidence>
<comment type="caution">
    <text evidence="1">The sequence shown here is derived from an EMBL/GenBank/DDBJ whole genome shotgun (WGS) entry which is preliminary data.</text>
</comment>
<dbReference type="EMBL" id="JAEAOA010002019">
    <property type="protein sequence ID" value="KAK3575863.1"/>
    <property type="molecule type" value="Genomic_DNA"/>
</dbReference>
<keyword evidence="2" id="KW-1185">Reference proteome</keyword>
<accession>A0AAE0VDT3</accession>
<dbReference type="AlphaFoldDB" id="A0AAE0VDT3"/>
<reference evidence="1" key="3">
    <citation type="submission" date="2023-05" db="EMBL/GenBank/DDBJ databases">
        <authorList>
            <person name="Smith C.H."/>
        </authorList>
    </citation>
    <scope>NUCLEOTIDE SEQUENCE</scope>
    <source>
        <strain evidence="1">CHS0354</strain>
        <tissue evidence="1">Mantle</tissue>
    </source>
</reference>
<sequence>MNYIICHGARQNKLNDDGYVNTNCLNPSSRVLKDLSFTLELPFKANYDCMTKAKDSENYSKCLSHAIEANPIGAYKTISC</sequence>
<reference evidence="1" key="2">
    <citation type="journal article" date="2021" name="Genome Biol. Evol.">
        <title>Developing a high-quality reference genome for a parasitic bivalve with doubly uniparental inheritance (Bivalvia: Unionida).</title>
        <authorList>
            <person name="Smith C.H."/>
        </authorList>
    </citation>
    <scope>NUCLEOTIDE SEQUENCE</scope>
    <source>
        <strain evidence="1">CHS0354</strain>
        <tissue evidence="1">Mantle</tissue>
    </source>
</reference>
<dbReference type="Proteomes" id="UP001195483">
    <property type="component" value="Unassembled WGS sequence"/>
</dbReference>
<proteinExistence type="predicted"/>
<gene>
    <name evidence="1" type="ORF">CHS0354_034459</name>
</gene>
<protein>
    <submittedName>
        <fullName evidence="1">Uncharacterized protein</fullName>
    </submittedName>
</protein>
<name>A0AAE0VDT3_9BIVA</name>
<evidence type="ECO:0000313" key="2">
    <source>
        <dbReference type="Proteomes" id="UP001195483"/>
    </source>
</evidence>
<reference evidence="1" key="1">
    <citation type="journal article" date="2021" name="Genome Biol. Evol.">
        <title>A High-Quality Reference Genome for a Parasitic Bivalve with Doubly Uniparental Inheritance (Bivalvia: Unionida).</title>
        <authorList>
            <person name="Smith C.H."/>
        </authorList>
    </citation>
    <scope>NUCLEOTIDE SEQUENCE</scope>
    <source>
        <strain evidence="1">CHS0354</strain>
    </source>
</reference>
<organism evidence="1 2">
    <name type="scientific">Potamilus streckersoni</name>
    <dbReference type="NCBI Taxonomy" id="2493646"/>
    <lineage>
        <taxon>Eukaryota</taxon>
        <taxon>Metazoa</taxon>
        <taxon>Spiralia</taxon>
        <taxon>Lophotrochozoa</taxon>
        <taxon>Mollusca</taxon>
        <taxon>Bivalvia</taxon>
        <taxon>Autobranchia</taxon>
        <taxon>Heteroconchia</taxon>
        <taxon>Palaeoheterodonta</taxon>
        <taxon>Unionida</taxon>
        <taxon>Unionoidea</taxon>
        <taxon>Unionidae</taxon>
        <taxon>Ambleminae</taxon>
        <taxon>Lampsilini</taxon>
        <taxon>Potamilus</taxon>
    </lineage>
</organism>